<dbReference type="EMBL" id="NISJ01000001">
    <property type="protein sequence ID" value="OWR00932.1"/>
    <property type="molecule type" value="Genomic_DNA"/>
</dbReference>
<name>A0A246K4L5_9SPHN</name>
<evidence type="ECO:0000313" key="3">
    <source>
        <dbReference type="Proteomes" id="UP000197097"/>
    </source>
</evidence>
<accession>A0A246K4L5</accession>
<dbReference type="Proteomes" id="UP000197097">
    <property type="component" value="Unassembled WGS sequence"/>
</dbReference>
<organism evidence="2 3">
    <name type="scientific">Sphingopyxis witflariensis</name>
    <dbReference type="NCBI Taxonomy" id="173675"/>
    <lineage>
        <taxon>Bacteria</taxon>
        <taxon>Pseudomonadati</taxon>
        <taxon>Pseudomonadota</taxon>
        <taxon>Alphaproteobacteria</taxon>
        <taxon>Sphingomonadales</taxon>
        <taxon>Sphingomonadaceae</taxon>
        <taxon>Sphingopyxis</taxon>
    </lineage>
</organism>
<comment type="caution">
    <text evidence="2">The sequence shown here is derived from an EMBL/GenBank/DDBJ whole genome shotgun (WGS) entry which is preliminary data.</text>
</comment>
<gene>
    <name evidence="2" type="ORF">CDQ91_00355</name>
</gene>
<reference evidence="2 3" key="1">
    <citation type="journal article" date="2002" name="Int. J. Syst. Evol. Microbiol.">
        <title>Sphingopyxis witflariensis sp. nov., isolated from activated sludge.</title>
        <authorList>
            <person name="Kampfer P."/>
            <person name="Witzenberger R."/>
            <person name="Denner E.B."/>
            <person name="Busse H.J."/>
            <person name="Neef A."/>
        </authorList>
    </citation>
    <scope>NUCLEOTIDE SEQUENCE [LARGE SCALE GENOMIC DNA]</scope>
    <source>
        <strain evidence="2 3">DSM 14551</strain>
    </source>
</reference>
<dbReference type="AlphaFoldDB" id="A0A246K4L5"/>
<dbReference type="RefSeq" id="WP_088470739.1">
    <property type="nucleotide sequence ID" value="NZ_NISJ01000001.1"/>
</dbReference>
<feature type="region of interest" description="Disordered" evidence="1">
    <location>
        <begin position="36"/>
        <end position="59"/>
    </location>
</feature>
<proteinExistence type="predicted"/>
<evidence type="ECO:0000313" key="2">
    <source>
        <dbReference type="EMBL" id="OWR00932.1"/>
    </source>
</evidence>
<evidence type="ECO:0000256" key="1">
    <source>
        <dbReference type="SAM" id="MobiDB-lite"/>
    </source>
</evidence>
<sequence length="59" mass="6310">MMSIDLPELTPLPRHKANAAPRRPIPCAGLFGWRKDAIPPGANSDEATGKAAKPNYLAD</sequence>
<keyword evidence="3" id="KW-1185">Reference proteome</keyword>
<protein>
    <submittedName>
        <fullName evidence="2">Uncharacterized protein</fullName>
    </submittedName>
</protein>
<feature type="region of interest" description="Disordered" evidence="1">
    <location>
        <begin position="1"/>
        <end position="23"/>
    </location>
</feature>
<dbReference type="OrthoDB" id="7452657at2"/>